<dbReference type="Proteomes" id="UP000636709">
    <property type="component" value="Unassembled WGS sequence"/>
</dbReference>
<dbReference type="SUPFAM" id="SSF57095">
    <property type="entry name" value="Scorpion toxin-like"/>
    <property type="match status" value="1"/>
</dbReference>
<dbReference type="PANTHER" id="PTHR33147">
    <property type="entry name" value="DEFENSIN-LIKE PROTEIN 1"/>
    <property type="match status" value="1"/>
</dbReference>
<dbReference type="InterPro" id="IPR036574">
    <property type="entry name" value="Scorpion_toxin-like_sf"/>
</dbReference>
<evidence type="ECO:0000256" key="1">
    <source>
        <dbReference type="ARBA" id="ARBA00023157"/>
    </source>
</evidence>
<dbReference type="GO" id="GO:0006952">
    <property type="term" value="P:defense response"/>
    <property type="evidence" value="ECO:0007669"/>
    <property type="project" value="InterPro"/>
</dbReference>
<sequence length="124" mass="12522">MNGKIAVITALCLLLMTCVYEGAEALLCRAPSRNFRGPCLYNMNCARVCVEEGRTGGYCKGPVLFASCMCTFECNDDDGSGNGGGAGGGGGGGGGGGAQPGQPMPPQPTTPALTVNARKARSIE</sequence>
<evidence type="ECO:0000313" key="6">
    <source>
        <dbReference type="Proteomes" id="UP000636709"/>
    </source>
</evidence>
<feature type="compositionally biased region" description="Gly residues" evidence="2">
    <location>
        <begin position="83"/>
        <end position="99"/>
    </location>
</feature>
<evidence type="ECO:0000313" key="5">
    <source>
        <dbReference type="EMBL" id="KAF8655444.1"/>
    </source>
</evidence>
<dbReference type="AlphaFoldDB" id="A0A835AD49"/>
<feature type="signal peptide" evidence="3">
    <location>
        <begin position="1"/>
        <end position="25"/>
    </location>
</feature>
<dbReference type="OrthoDB" id="661811at2759"/>
<dbReference type="Gene3D" id="3.30.30.10">
    <property type="entry name" value="Knottin, scorpion toxin-like"/>
    <property type="match status" value="1"/>
</dbReference>
<evidence type="ECO:0000256" key="3">
    <source>
        <dbReference type="SAM" id="SignalP"/>
    </source>
</evidence>
<comment type="caution">
    <text evidence="5">The sequence shown here is derived from an EMBL/GenBank/DDBJ whole genome shotgun (WGS) entry which is preliminary data.</text>
</comment>
<dbReference type="CDD" id="cd00107">
    <property type="entry name" value="Knot1"/>
    <property type="match status" value="1"/>
</dbReference>
<dbReference type="EMBL" id="JACEFO010002588">
    <property type="protein sequence ID" value="KAF8655444.1"/>
    <property type="molecule type" value="Genomic_DNA"/>
</dbReference>
<protein>
    <recommendedName>
        <fullName evidence="4">Knottins-like domain-containing protein</fullName>
    </recommendedName>
</protein>
<feature type="chain" id="PRO_5032832920" description="Knottins-like domain-containing protein" evidence="3">
    <location>
        <begin position="26"/>
        <end position="124"/>
    </location>
</feature>
<accession>A0A835AD49</accession>
<evidence type="ECO:0000259" key="4">
    <source>
        <dbReference type="SMART" id="SM00505"/>
    </source>
</evidence>
<organism evidence="5 6">
    <name type="scientific">Digitaria exilis</name>
    <dbReference type="NCBI Taxonomy" id="1010633"/>
    <lineage>
        <taxon>Eukaryota</taxon>
        <taxon>Viridiplantae</taxon>
        <taxon>Streptophyta</taxon>
        <taxon>Embryophyta</taxon>
        <taxon>Tracheophyta</taxon>
        <taxon>Spermatophyta</taxon>
        <taxon>Magnoliopsida</taxon>
        <taxon>Liliopsida</taxon>
        <taxon>Poales</taxon>
        <taxon>Poaceae</taxon>
        <taxon>PACMAD clade</taxon>
        <taxon>Panicoideae</taxon>
        <taxon>Panicodae</taxon>
        <taxon>Paniceae</taxon>
        <taxon>Anthephorinae</taxon>
        <taxon>Digitaria</taxon>
    </lineage>
</organism>
<name>A0A835AD49_9POAL</name>
<feature type="domain" description="Knottins-like" evidence="4">
    <location>
        <begin position="27"/>
        <end position="74"/>
    </location>
</feature>
<dbReference type="Pfam" id="PF00304">
    <property type="entry name" value="Gamma-thionin"/>
    <property type="match status" value="1"/>
</dbReference>
<keyword evidence="3" id="KW-0732">Signal</keyword>
<evidence type="ECO:0000256" key="2">
    <source>
        <dbReference type="SAM" id="MobiDB-lite"/>
    </source>
</evidence>
<dbReference type="InterPro" id="IPR003614">
    <property type="entry name" value="Knottins"/>
</dbReference>
<proteinExistence type="predicted"/>
<reference evidence="5" key="1">
    <citation type="submission" date="2020-07" db="EMBL/GenBank/DDBJ databases">
        <title>Genome sequence and genetic diversity analysis of an under-domesticated orphan crop, white fonio (Digitaria exilis).</title>
        <authorList>
            <person name="Bennetzen J.L."/>
            <person name="Chen S."/>
            <person name="Ma X."/>
            <person name="Wang X."/>
            <person name="Yssel A.E.J."/>
            <person name="Chaluvadi S.R."/>
            <person name="Johnson M."/>
            <person name="Gangashetty P."/>
            <person name="Hamidou F."/>
            <person name="Sanogo M.D."/>
            <person name="Zwaenepoel A."/>
            <person name="Wallace J."/>
            <person name="Van De Peer Y."/>
            <person name="Van Deynze A."/>
        </authorList>
    </citation>
    <scope>NUCLEOTIDE SEQUENCE</scope>
    <source>
        <tissue evidence="5">Leaves</tissue>
    </source>
</reference>
<dbReference type="PANTHER" id="PTHR33147:SF106">
    <property type="entry name" value="DEFENSIN-LIKE PROTEIN 11"/>
    <property type="match status" value="1"/>
</dbReference>
<feature type="region of interest" description="Disordered" evidence="2">
    <location>
        <begin position="83"/>
        <end position="124"/>
    </location>
</feature>
<keyword evidence="1" id="KW-1015">Disulfide bond</keyword>
<dbReference type="SMART" id="SM00505">
    <property type="entry name" value="Knot1"/>
    <property type="match status" value="1"/>
</dbReference>
<gene>
    <name evidence="5" type="ORF">HU200_061191</name>
</gene>
<keyword evidence="6" id="KW-1185">Reference proteome</keyword>